<feature type="region of interest" description="Disordered" evidence="1">
    <location>
        <begin position="374"/>
        <end position="397"/>
    </location>
</feature>
<organism evidence="2 3">
    <name type="scientific">Armillaria novae-zelandiae</name>
    <dbReference type="NCBI Taxonomy" id="153914"/>
    <lineage>
        <taxon>Eukaryota</taxon>
        <taxon>Fungi</taxon>
        <taxon>Dikarya</taxon>
        <taxon>Basidiomycota</taxon>
        <taxon>Agaricomycotina</taxon>
        <taxon>Agaricomycetes</taxon>
        <taxon>Agaricomycetidae</taxon>
        <taxon>Agaricales</taxon>
        <taxon>Marasmiineae</taxon>
        <taxon>Physalacriaceae</taxon>
        <taxon>Armillaria</taxon>
    </lineage>
</organism>
<proteinExistence type="predicted"/>
<evidence type="ECO:0000313" key="2">
    <source>
        <dbReference type="EMBL" id="KAK0471667.1"/>
    </source>
</evidence>
<evidence type="ECO:0000313" key="3">
    <source>
        <dbReference type="Proteomes" id="UP001175227"/>
    </source>
</evidence>
<gene>
    <name evidence="2" type="ORF">IW261DRAFT_1571720</name>
</gene>
<accession>A0AA39NTP0</accession>
<keyword evidence="3" id="KW-1185">Reference proteome</keyword>
<feature type="region of interest" description="Disordered" evidence="1">
    <location>
        <begin position="1"/>
        <end position="20"/>
    </location>
</feature>
<dbReference type="AlphaFoldDB" id="A0AA39NTP0"/>
<evidence type="ECO:0000256" key="1">
    <source>
        <dbReference type="SAM" id="MobiDB-lite"/>
    </source>
</evidence>
<sequence length="698" mass="78616">MCVNPEPNTKPLGKQWKPEDNTKLPDEVFYAGGKERVYSSTMFNRDVGHGPWDDEPPVGNEKYMDSRWTTWAQYQFLKCWKLLHDKASLEKNAGKFMDIILNLYTHRWLPVHGSTFIDPRGSPRTIPAVLRGVKDSLQDAPYPKMTNGDLDLSPYLVLNGCSLIGIMPDKRLALGIVLHKKRGQVKRWFYNNQKNRSVGVKVVLKEQIDGKHIPHLNHIYSNMFFRPQCLIQEVADEAVVRGTKNNIDLINKVTVATWANATPEIRVEVMQEREKRIQQLVALRAGQFDDIVLTEEERAEVIEGLGSRLKKYWEFGTEDSRGKTFINSFDRTAKSGVVPGGLRGDKREMKAYYSSPLLAYMVDLESLKERQQSELLDATSSSDETHDGSENDDDVVAGNVLPLHGRSMAATNKGSIVAGPSLPPANDFDDEPIPDSPGVPFWQAPLPASSYFPNPQESSRPDSYELPQFNSENQLPAYYETARIFFALVSTTHLVQDLLCHRLQPSPLYAFPIVPPFVPPAIMPFVDEMEMTEVETMSAPLATTMRQECTPPDQPSALSFRASSEWALLSSSVLDERAAVPPTFQLSNERVLATPHHVPNERATTPLPINLNEWVATPNERASAPDIPCQSRNRRPTGSREVKTLVDTEQPTPDWLLQCLTSMQDPTFGDDWVKLLVKWQQLKEMLSKAKLTVHDASL</sequence>
<protein>
    <submittedName>
        <fullName evidence="2">Uncharacterized protein</fullName>
    </submittedName>
</protein>
<feature type="region of interest" description="Disordered" evidence="1">
    <location>
        <begin position="621"/>
        <end position="640"/>
    </location>
</feature>
<name>A0AA39NTP0_9AGAR</name>
<reference evidence="2" key="1">
    <citation type="submission" date="2023-06" db="EMBL/GenBank/DDBJ databases">
        <authorList>
            <consortium name="Lawrence Berkeley National Laboratory"/>
            <person name="Ahrendt S."/>
            <person name="Sahu N."/>
            <person name="Indic B."/>
            <person name="Wong-Bajracharya J."/>
            <person name="Merenyi Z."/>
            <person name="Ke H.-M."/>
            <person name="Monk M."/>
            <person name="Kocsube S."/>
            <person name="Drula E."/>
            <person name="Lipzen A."/>
            <person name="Balint B."/>
            <person name="Henrissat B."/>
            <person name="Andreopoulos B."/>
            <person name="Martin F.M."/>
            <person name="Harder C.B."/>
            <person name="Rigling D."/>
            <person name="Ford K.L."/>
            <person name="Foster G.D."/>
            <person name="Pangilinan J."/>
            <person name="Papanicolaou A."/>
            <person name="Barry K."/>
            <person name="LaButti K."/>
            <person name="Viragh M."/>
            <person name="Koriabine M."/>
            <person name="Yan M."/>
            <person name="Riley R."/>
            <person name="Champramary S."/>
            <person name="Plett K.L."/>
            <person name="Tsai I.J."/>
            <person name="Slot J."/>
            <person name="Sipos G."/>
            <person name="Plett J."/>
            <person name="Nagy L.G."/>
            <person name="Grigoriev I.V."/>
        </authorList>
    </citation>
    <scope>NUCLEOTIDE SEQUENCE</scope>
    <source>
        <strain evidence="2">ICMP 16352</strain>
    </source>
</reference>
<dbReference type="EMBL" id="JAUEPR010000048">
    <property type="protein sequence ID" value="KAK0471667.1"/>
    <property type="molecule type" value="Genomic_DNA"/>
</dbReference>
<dbReference type="Proteomes" id="UP001175227">
    <property type="component" value="Unassembled WGS sequence"/>
</dbReference>
<comment type="caution">
    <text evidence="2">The sequence shown here is derived from an EMBL/GenBank/DDBJ whole genome shotgun (WGS) entry which is preliminary data.</text>
</comment>